<keyword evidence="2" id="KW-0378">Hydrolase</keyword>
<protein>
    <submittedName>
        <fullName evidence="2">HNH endonuclease</fullName>
    </submittedName>
</protein>
<keyword evidence="3" id="KW-1185">Reference proteome</keyword>
<reference evidence="3" key="1">
    <citation type="submission" date="2010-10" db="EMBL/GenBank/DDBJ databases">
        <title>The complete genome of Halanaerobium praevalens DSM 2228.</title>
        <authorList>
            <consortium name="US DOE Joint Genome Institute (JGI-PGF)"/>
            <person name="Lucas S."/>
            <person name="Copeland A."/>
            <person name="Lapidus A."/>
            <person name="Glavina del Rio T."/>
            <person name="Dalin E."/>
            <person name="Tice H."/>
            <person name="Bruce D."/>
            <person name="Goodwin L."/>
            <person name="Pitluck S."/>
            <person name="Kyrpides N."/>
            <person name="Mavromatis K."/>
            <person name="Ivanova N."/>
            <person name="Ovchinnikova G."/>
            <person name="Chertkov O."/>
            <person name="Detter J.C."/>
            <person name="Han C."/>
            <person name="Larimer F."/>
            <person name="Land M."/>
            <person name="Hauser L."/>
            <person name="Markowitz V."/>
            <person name="Cheng J.-F."/>
            <person name="Hugenholtz P."/>
            <person name="Woyke T."/>
            <person name="Wu D."/>
            <person name="Tindall B."/>
            <person name="Pomrenke H.G."/>
            <person name="Brambilla E."/>
            <person name="Klenk H.-P."/>
            <person name="Eisen J.A."/>
        </authorList>
    </citation>
    <scope>NUCLEOTIDE SEQUENCE [LARGE SCALE GENOMIC DNA]</scope>
    <source>
        <strain evidence="3">ATCC 33744 / DSM 2228 / GSL</strain>
    </source>
</reference>
<keyword evidence="2" id="KW-0255">Endonuclease</keyword>
<dbReference type="Proteomes" id="UP000006866">
    <property type="component" value="Chromosome"/>
</dbReference>
<dbReference type="CDD" id="cd00085">
    <property type="entry name" value="HNHc"/>
    <property type="match status" value="1"/>
</dbReference>
<feature type="domain" description="HNH nuclease" evidence="1">
    <location>
        <begin position="12"/>
        <end position="67"/>
    </location>
</feature>
<dbReference type="Gene3D" id="1.10.30.50">
    <property type="match status" value="1"/>
</dbReference>
<proteinExistence type="predicted"/>
<keyword evidence="2" id="KW-0540">Nuclease</keyword>
<evidence type="ECO:0000313" key="3">
    <source>
        <dbReference type="Proteomes" id="UP000006866"/>
    </source>
</evidence>
<dbReference type="HOGENOM" id="CLU_2259856_0_0_9"/>
<dbReference type="EMBL" id="CP002175">
    <property type="protein sequence ID" value="ADO78152.1"/>
    <property type="molecule type" value="Genomic_DNA"/>
</dbReference>
<organism evidence="2 3">
    <name type="scientific">Halanaerobium praevalens (strain ATCC 33744 / DSM 2228 / GSL)</name>
    <dbReference type="NCBI Taxonomy" id="572479"/>
    <lineage>
        <taxon>Bacteria</taxon>
        <taxon>Bacillati</taxon>
        <taxon>Bacillota</taxon>
        <taxon>Clostridia</taxon>
        <taxon>Halanaerobiales</taxon>
        <taxon>Halanaerobiaceae</taxon>
        <taxon>Halanaerobium</taxon>
    </lineage>
</organism>
<evidence type="ECO:0000259" key="1">
    <source>
        <dbReference type="SMART" id="SM00507"/>
    </source>
</evidence>
<gene>
    <name evidence="2" type="ordered locus">Hprae_2030</name>
</gene>
<dbReference type="PATRIC" id="fig|572479.3.peg.2067"/>
<dbReference type="eggNOG" id="COG1403">
    <property type="taxonomic scope" value="Bacteria"/>
</dbReference>
<dbReference type="RefSeq" id="WP_014554168.1">
    <property type="nucleotide sequence ID" value="NC_017455.1"/>
</dbReference>
<dbReference type="Pfam" id="PF01844">
    <property type="entry name" value="HNH"/>
    <property type="match status" value="1"/>
</dbReference>
<dbReference type="SMART" id="SM00507">
    <property type="entry name" value="HNHc"/>
    <property type="match status" value="1"/>
</dbReference>
<dbReference type="GO" id="GO:0004519">
    <property type="term" value="F:endonuclease activity"/>
    <property type="evidence" value="ECO:0007669"/>
    <property type="project" value="UniProtKB-KW"/>
</dbReference>
<dbReference type="KEGG" id="hpk:Hprae_2030"/>
<dbReference type="InterPro" id="IPR003615">
    <property type="entry name" value="HNH_nuc"/>
</dbReference>
<evidence type="ECO:0000313" key="2">
    <source>
        <dbReference type="EMBL" id="ADO78152.1"/>
    </source>
</evidence>
<name>E3DRT8_HALPG</name>
<reference evidence="2 3" key="2">
    <citation type="journal article" date="2011" name="Stand. Genomic Sci.">
        <title>Complete genome sequence of the extremely halophilic Halanaerobium praevalens type strain (GSL).</title>
        <authorList>
            <person name="Ivanova N."/>
            <person name="Sikorski J."/>
            <person name="Chertkov O."/>
            <person name="Nolan M."/>
            <person name="Lucas S."/>
            <person name="Hammon N."/>
            <person name="Deshpande S."/>
            <person name="Cheng J.F."/>
            <person name="Tapia R."/>
            <person name="Han C."/>
            <person name="Goodwin L."/>
            <person name="Pitluck S."/>
            <person name="Huntemann M."/>
            <person name="Liolios K."/>
            <person name="Pagani I."/>
            <person name="Mavromatis K."/>
            <person name="Ovchinikova G."/>
            <person name="Pati A."/>
            <person name="Chen A."/>
            <person name="Palaniappan K."/>
            <person name="Land M."/>
            <person name="Hauser L."/>
            <person name="Brambilla E.M."/>
            <person name="Kannan K.P."/>
            <person name="Rohde M."/>
            <person name="Tindall B.J."/>
            <person name="Goker M."/>
            <person name="Detter J.C."/>
            <person name="Woyke T."/>
            <person name="Bristow J."/>
            <person name="Eisen J.A."/>
            <person name="Markowitz V."/>
            <person name="Hugenholtz P."/>
            <person name="Kyrpides N.C."/>
            <person name="Klenk H.P."/>
            <person name="Lapidus A."/>
        </authorList>
    </citation>
    <scope>NUCLEOTIDE SEQUENCE [LARGE SCALE GENOMIC DNA]</scope>
    <source>
        <strain evidence="3">ATCC 33744 / DSM 2228 / GSL</strain>
    </source>
</reference>
<dbReference type="GO" id="GO:0003676">
    <property type="term" value="F:nucleic acid binding"/>
    <property type="evidence" value="ECO:0007669"/>
    <property type="project" value="InterPro"/>
</dbReference>
<dbReference type="AlphaFoldDB" id="E3DRT8"/>
<dbReference type="STRING" id="572479.Hprae_2030"/>
<dbReference type="GO" id="GO:0008270">
    <property type="term" value="F:zinc ion binding"/>
    <property type="evidence" value="ECO:0007669"/>
    <property type="project" value="InterPro"/>
</dbReference>
<accession>E3DRT8</accession>
<sequence length="94" mass="10730">MNNSVGSNYRKIYFDAHPQRYHNCKICGTRLDKEISGEVTVDHIVPQNLNGTNALSNLQVLCRSCNSKKSDKINALTMKYSGNALIREIKRKFR</sequence>
<dbReference type="InterPro" id="IPR002711">
    <property type="entry name" value="HNH"/>
</dbReference>